<dbReference type="Proteomes" id="UP000289340">
    <property type="component" value="Chromosome 3"/>
</dbReference>
<dbReference type="AlphaFoldDB" id="A0A445LCH7"/>
<dbReference type="SUPFAM" id="SSF118290">
    <property type="entry name" value="WRKY DNA-binding domain"/>
    <property type="match status" value="1"/>
</dbReference>
<feature type="domain" description="WRKY" evidence="6">
    <location>
        <begin position="265"/>
        <end position="331"/>
    </location>
</feature>
<sequence>MEDVEEANRAAVESCHRVLSMMSQPGNEVHCRNLMVETGGAIVRFKKVVSLLSSGLGHARVRKHKKLQIPFSENILLDNQICKTDHHSKCLQFPHTIFTENSVQGLGQTVRNSIYMMGNPSLELSSNERSPLNLTRQTSATHYHFLQQQQMKHQAEMMFRRNNSVVNLNFDSSSCTPSMSSSTRSFISSLSIDGSVANMDGNGSAFHLLGAAHSSYQNSQQQKRKCSARGDEGSVKCGSSARCHCSKKRKHRVKRSVKVPATSNKLADIPPDDYSWRKYGQKPIKGSPHPRGYYKCSSTRGCPARKHVERCLEEPSMLIVTYEGDHNHPKLQHNPQIRELH</sequence>
<evidence type="ECO:0000256" key="2">
    <source>
        <dbReference type="ARBA" id="ARBA00023015"/>
    </source>
</evidence>
<dbReference type="GO" id="GO:0043565">
    <property type="term" value="F:sequence-specific DNA binding"/>
    <property type="evidence" value="ECO:0007669"/>
    <property type="project" value="InterPro"/>
</dbReference>
<dbReference type="EMBL" id="QZWG01000003">
    <property type="protein sequence ID" value="RZC20914.1"/>
    <property type="molecule type" value="Genomic_DNA"/>
</dbReference>
<evidence type="ECO:0000256" key="5">
    <source>
        <dbReference type="ARBA" id="ARBA00023242"/>
    </source>
</evidence>
<dbReference type="FunFam" id="2.20.25.80:FF:000004">
    <property type="entry name" value="WRKY transcription factor 65"/>
    <property type="match status" value="1"/>
</dbReference>
<dbReference type="PROSITE" id="PS50811">
    <property type="entry name" value="WRKY"/>
    <property type="match status" value="1"/>
</dbReference>
<dbReference type="EMBL" id="QZWG01000003">
    <property type="protein sequence ID" value="RZC20915.1"/>
    <property type="molecule type" value="Genomic_DNA"/>
</dbReference>
<organism evidence="8 9">
    <name type="scientific">Glycine soja</name>
    <name type="common">Wild soybean</name>
    <dbReference type="NCBI Taxonomy" id="3848"/>
    <lineage>
        <taxon>Eukaryota</taxon>
        <taxon>Viridiplantae</taxon>
        <taxon>Streptophyta</taxon>
        <taxon>Embryophyta</taxon>
        <taxon>Tracheophyta</taxon>
        <taxon>Spermatophyta</taxon>
        <taxon>Magnoliopsida</taxon>
        <taxon>eudicotyledons</taxon>
        <taxon>Gunneridae</taxon>
        <taxon>Pentapetalae</taxon>
        <taxon>rosids</taxon>
        <taxon>fabids</taxon>
        <taxon>Fabales</taxon>
        <taxon>Fabaceae</taxon>
        <taxon>Papilionoideae</taxon>
        <taxon>50 kb inversion clade</taxon>
        <taxon>NPAAA clade</taxon>
        <taxon>indigoferoid/millettioid clade</taxon>
        <taxon>Phaseoleae</taxon>
        <taxon>Glycine</taxon>
        <taxon>Glycine subgen. Soja</taxon>
    </lineage>
</organism>
<dbReference type="GO" id="GO:0003700">
    <property type="term" value="F:DNA-binding transcription factor activity"/>
    <property type="evidence" value="ECO:0007669"/>
    <property type="project" value="InterPro"/>
</dbReference>
<comment type="caution">
    <text evidence="8">The sequence shown here is derived from an EMBL/GenBank/DDBJ whole genome shotgun (WGS) entry which is preliminary data.</text>
</comment>
<comment type="subcellular location">
    <subcellularLocation>
        <location evidence="1">Nucleus</location>
    </subcellularLocation>
</comment>
<dbReference type="InterPro" id="IPR003657">
    <property type="entry name" value="WRKY_dom"/>
</dbReference>
<dbReference type="InterPro" id="IPR036576">
    <property type="entry name" value="WRKY_dom_sf"/>
</dbReference>
<dbReference type="Gene3D" id="2.20.25.80">
    <property type="entry name" value="WRKY domain"/>
    <property type="match status" value="1"/>
</dbReference>
<keyword evidence="4" id="KW-0804">Transcription</keyword>
<dbReference type="SMR" id="A0A445LCH7"/>
<dbReference type="Pfam" id="PF03106">
    <property type="entry name" value="WRKY"/>
    <property type="match status" value="1"/>
</dbReference>
<dbReference type="GO" id="GO:0005516">
    <property type="term" value="F:calmodulin binding"/>
    <property type="evidence" value="ECO:0007669"/>
    <property type="project" value="UniProtKB-ARBA"/>
</dbReference>
<evidence type="ECO:0000313" key="8">
    <source>
        <dbReference type="EMBL" id="RZC20915.1"/>
    </source>
</evidence>
<dbReference type="Pfam" id="PF10533">
    <property type="entry name" value="Plant_zn_clust"/>
    <property type="match status" value="1"/>
</dbReference>
<evidence type="ECO:0000256" key="1">
    <source>
        <dbReference type="ARBA" id="ARBA00004123"/>
    </source>
</evidence>
<dbReference type="SMART" id="SM00774">
    <property type="entry name" value="WRKY"/>
    <property type="match status" value="1"/>
</dbReference>
<evidence type="ECO:0000313" key="9">
    <source>
        <dbReference type="Proteomes" id="UP000289340"/>
    </source>
</evidence>
<keyword evidence="9" id="KW-1185">Reference proteome</keyword>
<dbReference type="InterPro" id="IPR044810">
    <property type="entry name" value="WRKY_plant"/>
</dbReference>
<name>A0A445LCH7_GLYSO</name>
<evidence type="ECO:0000313" key="7">
    <source>
        <dbReference type="EMBL" id="RZC20914.1"/>
    </source>
</evidence>
<accession>A0A445LCH7</accession>
<gene>
    <name evidence="8" type="ORF">D0Y65_007313</name>
</gene>
<reference evidence="8 9" key="1">
    <citation type="submission" date="2018-09" db="EMBL/GenBank/DDBJ databases">
        <title>A high-quality reference genome of wild soybean provides a powerful tool to mine soybean genomes.</title>
        <authorList>
            <person name="Xie M."/>
            <person name="Chung C.Y.L."/>
            <person name="Li M.-W."/>
            <person name="Wong F.-L."/>
            <person name="Chan T.-F."/>
            <person name="Lam H.-M."/>
        </authorList>
    </citation>
    <scope>NUCLEOTIDE SEQUENCE [LARGE SCALE GENOMIC DNA]</scope>
    <source>
        <strain evidence="9">cv. W05</strain>
        <tissue evidence="8">Hypocotyl of etiolated seedlings</tissue>
    </source>
</reference>
<dbReference type="InterPro" id="IPR018872">
    <property type="entry name" value="Zn-cluster-dom"/>
</dbReference>
<dbReference type="GO" id="GO:0005634">
    <property type="term" value="C:nucleus"/>
    <property type="evidence" value="ECO:0007669"/>
    <property type="project" value="UniProtKB-SubCell"/>
</dbReference>
<dbReference type="PANTHER" id="PTHR31282">
    <property type="entry name" value="WRKY TRANSCRIPTION FACTOR 21-RELATED"/>
    <property type="match status" value="1"/>
</dbReference>
<protein>
    <submittedName>
        <fullName evidence="7">Putative WRKY transcription factor 21 isoform A</fullName>
    </submittedName>
    <submittedName>
        <fullName evidence="8">Putative WRKY transcription factor 21 isoform B</fullName>
    </submittedName>
</protein>
<evidence type="ECO:0000256" key="4">
    <source>
        <dbReference type="ARBA" id="ARBA00023163"/>
    </source>
</evidence>
<keyword evidence="3" id="KW-0238">DNA-binding</keyword>
<proteinExistence type="predicted"/>
<keyword evidence="5" id="KW-0539">Nucleus</keyword>
<evidence type="ECO:0000259" key="6">
    <source>
        <dbReference type="PROSITE" id="PS50811"/>
    </source>
</evidence>
<keyword evidence="2" id="KW-0805">Transcription regulation</keyword>
<evidence type="ECO:0000256" key="3">
    <source>
        <dbReference type="ARBA" id="ARBA00023125"/>
    </source>
</evidence>